<protein>
    <submittedName>
        <fullName evidence="1">Uncharacterized protein</fullName>
    </submittedName>
</protein>
<dbReference type="Proteomes" id="UP000294564">
    <property type="component" value="Unassembled WGS sequence"/>
</dbReference>
<accession>A0A4R2NR09</accession>
<evidence type="ECO:0000313" key="2">
    <source>
        <dbReference type="Proteomes" id="UP000294564"/>
    </source>
</evidence>
<name>A0A4R2NR09_9FLAO</name>
<dbReference type="EMBL" id="SLXM01000006">
    <property type="protein sequence ID" value="TCP24339.1"/>
    <property type="molecule type" value="Genomic_DNA"/>
</dbReference>
<evidence type="ECO:0000313" key="1">
    <source>
        <dbReference type="EMBL" id="TCP24339.1"/>
    </source>
</evidence>
<proteinExistence type="predicted"/>
<comment type="caution">
    <text evidence="1">The sequence shown here is derived from an EMBL/GenBank/DDBJ whole genome shotgun (WGS) entry which is preliminary data.</text>
</comment>
<gene>
    <name evidence="1" type="ORF">EV195_106147</name>
</gene>
<organism evidence="1 2">
    <name type="scientific">Tenacibaculum skagerrakense</name>
    <dbReference type="NCBI Taxonomy" id="186571"/>
    <lineage>
        <taxon>Bacteria</taxon>
        <taxon>Pseudomonadati</taxon>
        <taxon>Bacteroidota</taxon>
        <taxon>Flavobacteriia</taxon>
        <taxon>Flavobacteriales</taxon>
        <taxon>Flavobacteriaceae</taxon>
        <taxon>Tenacibaculum</taxon>
    </lineage>
</organism>
<sequence>MKNNPKKLTFVTTSGNEFEINLPVADYTLTVNRYSNKGFFVDKTNVSVFLN</sequence>
<reference evidence="1 2" key="1">
    <citation type="submission" date="2019-03" db="EMBL/GenBank/DDBJ databases">
        <title>Genomic Encyclopedia of Type Strains, Phase IV (KMG-IV): sequencing the most valuable type-strain genomes for metagenomic binning, comparative biology and taxonomic classification.</title>
        <authorList>
            <person name="Goeker M."/>
        </authorList>
    </citation>
    <scope>NUCLEOTIDE SEQUENCE [LARGE SCALE GENOMIC DNA]</scope>
    <source>
        <strain evidence="1 2">DSM 14836</strain>
    </source>
</reference>
<dbReference type="AlphaFoldDB" id="A0A4R2NR09"/>
<keyword evidence="2" id="KW-1185">Reference proteome</keyword>
<dbReference type="RefSeq" id="WP_165915722.1">
    <property type="nucleotide sequence ID" value="NZ_SLXM01000006.1"/>
</dbReference>